<keyword evidence="4" id="KW-1185">Reference proteome</keyword>
<evidence type="ECO:0000259" key="2">
    <source>
        <dbReference type="Pfam" id="PF02538"/>
    </source>
</evidence>
<sequence length="261" mass="27126">MRCLVRQDIPLNQGCLAPITIRIPAGTILSPSSEAAVCGGNVLTSQRVTDVVLKAFRAAAASQGCMNNFTFGDDSMGYYETIAGGAGAGPGWHGRSGVHTHMTNTRITDPEIFERRYPVVLTEFSLREGSGGSGQWRGGDGVVREVEFLAPLTASILSERRSTEPFGLLGGKAGAAGVNLLKRRNGHTVSLGGKASVEVHPGDRIRILTPGGGGFGAEAGANGAAAPHAEERGFAMPGGEGGEFSRQSGSVLEHKRLQESA</sequence>
<dbReference type="PANTHER" id="PTHR11365:SF2">
    <property type="entry name" value="5-OXOPROLINASE"/>
    <property type="match status" value="1"/>
</dbReference>
<feature type="compositionally biased region" description="Low complexity" evidence="1">
    <location>
        <begin position="218"/>
        <end position="227"/>
    </location>
</feature>
<organism evidence="3 4">
    <name type="scientific">Ostreobium quekettii</name>
    <dbReference type="NCBI Taxonomy" id="121088"/>
    <lineage>
        <taxon>Eukaryota</taxon>
        <taxon>Viridiplantae</taxon>
        <taxon>Chlorophyta</taxon>
        <taxon>core chlorophytes</taxon>
        <taxon>Ulvophyceae</taxon>
        <taxon>TCBD clade</taxon>
        <taxon>Bryopsidales</taxon>
        <taxon>Ostreobineae</taxon>
        <taxon>Ostreobiaceae</taxon>
        <taxon>Ostreobium</taxon>
    </lineage>
</organism>
<dbReference type="GO" id="GO:0017168">
    <property type="term" value="F:5-oxoprolinase (ATP-hydrolyzing) activity"/>
    <property type="evidence" value="ECO:0007669"/>
    <property type="project" value="TreeGrafter"/>
</dbReference>
<reference evidence="3" key="1">
    <citation type="submission" date="2020-12" db="EMBL/GenBank/DDBJ databases">
        <authorList>
            <person name="Iha C."/>
        </authorList>
    </citation>
    <scope>NUCLEOTIDE SEQUENCE</scope>
</reference>
<comment type="caution">
    <text evidence="3">The sequence shown here is derived from an EMBL/GenBank/DDBJ whole genome shotgun (WGS) entry which is preliminary data.</text>
</comment>
<dbReference type="AlphaFoldDB" id="A0A8S1J8F1"/>
<dbReference type="GO" id="GO:0005829">
    <property type="term" value="C:cytosol"/>
    <property type="evidence" value="ECO:0007669"/>
    <property type="project" value="TreeGrafter"/>
</dbReference>
<feature type="domain" description="Hydantoinase B/oxoprolinase" evidence="2">
    <location>
        <begin position="1"/>
        <end position="217"/>
    </location>
</feature>
<dbReference type="InterPro" id="IPR003692">
    <property type="entry name" value="Hydantoinase_B"/>
</dbReference>
<evidence type="ECO:0000256" key="1">
    <source>
        <dbReference type="SAM" id="MobiDB-lite"/>
    </source>
</evidence>
<dbReference type="InterPro" id="IPR045079">
    <property type="entry name" value="Oxoprolinase-like"/>
</dbReference>
<dbReference type="GO" id="GO:0006749">
    <property type="term" value="P:glutathione metabolic process"/>
    <property type="evidence" value="ECO:0007669"/>
    <property type="project" value="TreeGrafter"/>
</dbReference>
<protein>
    <recommendedName>
        <fullName evidence="2">Hydantoinase B/oxoprolinase domain-containing protein</fullName>
    </recommendedName>
</protein>
<evidence type="ECO:0000313" key="4">
    <source>
        <dbReference type="Proteomes" id="UP000708148"/>
    </source>
</evidence>
<dbReference type="OrthoDB" id="3643at2759"/>
<dbReference type="PANTHER" id="PTHR11365">
    <property type="entry name" value="5-OXOPROLINASE RELATED"/>
    <property type="match status" value="1"/>
</dbReference>
<name>A0A8S1J8F1_9CHLO</name>
<proteinExistence type="predicted"/>
<accession>A0A8S1J8F1</accession>
<feature type="compositionally biased region" description="Basic and acidic residues" evidence="1">
    <location>
        <begin position="252"/>
        <end position="261"/>
    </location>
</feature>
<gene>
    <name evidence="3" type="ORF">OSTQU699_LOCUS8921</name>
</gene>
<evidence type="ECO:0000313" key="3">
    <source>
        <dbReference type="EMBL" id="CAD7703564.1"/>
    </source>
</evidence>
<dbReference type="Proteomes" id="UP000708148">
    <property type="component" value="Unassembled WGS sequence"/>
</dbReference>
<dbReference type="Pfam" id="PF02538">
    <property type="entry name" value="Hydantoinase_B"/>
    <property type="match status" value="1"/>
</dbReference>
<dbReference type="EMBL" id="CAJHUC010002304">
    <property type="protein sequence ID" value="CAD7703564.1"/>
    <property type="molecule type" value="Genomic_DNA"/>
</dbReference>
<feature type="region of interest" description="Disordered" evidence="1">
    <location>
        <begin position="218"/>
        <end position="261"/>
    </location>
</feature>